<keyword evidence="2" id="KW-0238">DNA-binding</keyword>
<evidence type="ECO:0000256" key="2">
    <source>
        <dbReference type="ARBA" id="ARBA00023125"/>
    </source>
</evidence>
<dbReference type="Gramene" id="TraesSTA4B03G02233550.1">
    <property type="protein sequence ID" value="TraesSTA4B03G02233550.1"/>
    <property type="gene ID" value="TraesSTA4B03G02233550"/>
</dbReference>
<dbReference type="GO" id="GO:0006334">
    <property type="term" value="P:nucleosome assembly"/>
    <property type="evidence" value="ECO:0007669"/>
    <property type="project" value="InterPro"/>
</dbReference>
<dbReference type="GO" id="GO:0045910">
    <property type="term" value="P:negative regulation of DNA recombination"/>
    <property type="evidence" value="ECO:0000318"/>
    <property type="project" value="GO_Central"/>
</dbReference>
<evidence type="ECO:0000313" key="7">
    <source>
        <dbReference type="Proteomes" id="UP000019116"/>
    </source>
</evidence>
<evidence type="ECO:0000256" key="4">
    <source>
        <dbReference type="SAM" id="MobiDB-lite"/>
    </source>
</evidence>
<dbReference type="InterPro" id="IPR017956">
    <property type="entry name" value="AT_hook_DNA-bd_motif"/>
</dbReference>
<dbReference type="InterPro" id="IPR036390">
    <property type="entry name" value="WH_DNA-bd_sf"/>
</dbReference>
<dbReference type="OMA" id="YYPVGAP"/>
<dbReference type="Proteomes" id="UP000019116">
    <property type="component" value="Chromosome 4B"/>
</dbReference>
<name>A0A3B6INS3_WHEAT</name>
<dbReference type="GO" id="GO:0005730">
    <property type="term" value="C:nucleolus"/>
    <property type="evidence" value="ECO:0000318"/>
    <property type="project" value="GO_Central"/>
</dbReference>
<dbReference type="Gramene" id="TraesROB_scaffold_001288_01G000500.1">
    <property type="protein sequence ID" value="TraesROB_scaffold_001288_01G000500.1"/>
    <property type="gene ID" value="TraesROB_scaffold_001288_01G000500"/>
</dbReference>
<dbReference type="Gramene" id="TraesMAC4B03G02237850.1">
    <property type="protein sequence ID" value="TraesMAC4B03G02237850.1"/>
    <property type="gene ID" value="TraesMAC4B03G02237850"/>
</dbReference>
<dbReference type="Pfam" id="PF00538">
    <property type="entry name" value="Linker_histone"/>
    <property type="match status" value="1"/>
</dbReference>
<feature type="domain" description="H15" evidence="5">
    <location>
        <begin position="19"/>
        <end position="92"/>
    </location>
</feature>
<feature type="compositionally biased region" description="Acidic residues" evidence="4">
    <location>
        <begin position="99"/>
        <end position="117"/>
    </location>
</feature>
<dbReference type="RefSeq" id="XP_044368142.1">
    <property type="nucleotide sequence ID" value="XM_044512207.1"/>
</dbReference>
<keyword evidence="7" id="KW-1185">Reference proteome</keyword>
<feature type="region of interest" description="Disordered" evidence="4">
    <location>
        <begin position="166"/>
        <end position="228"/>
    </location>
</feature>
<reference evidence="6" key="2">
    <citation type="submission" date="2018-10" db="UniProtKB">
        <authorList>
            <consortium name="EnsemblPlants"/>
        </authorList>
    </citation>
    <scope>IDENTIFICATION</scope>
</reference>
<dbReference type="GO" id="GO:0005634">
    <property type="term" value="C:nucleus"/>
    <property type="evidence" value="ECO:0000318"/>
    <property type="project" value="GO_Central"/>
</dbReference>
<dbReference type="GO" id="GO:0000786">
    <property type="term" value="C:nucleosome"/>
    <property type="evidence" value="ECO:0007669"/>
    <property type="project" value="InterPro"/>
</dbReference>
<dbReference type="InterPro" id="IPR005818">
    <property type="entry name" value="Histone_H1/H5_H15"/>
</dbReference>
<dbReference type="FunFam" id="1.10.10.10:FF:000659">
    <property type="entry name" value="Putative serine/threonine protein kinase IREH1"/>
    <property type="match status" value="1"/>
</dbReference>
<protein>
    <recommendedName>
        <fullName evidence="5">H15 domain-containing protein</fullName>
    </recommendedName>
</protein>
<dbReference type="Gramene" id="TraesCS4B03G0099600.1">
    <property type="protein sequence ID" value="TraesCS4B03G0099600.1.CDS"/>
    <property type="gene ID" value="TraesCS4B03G0099600"/>
</dbReference>
<dbReference type="Gramene" id="TraesNOR4B03G02255480.1">
    <property type="protein sequence ID" value="TraesNOR4B03G02255480.1"/>
    <property type="gene ID" value="TraesNOR4B03G02255480"/>
</dbReference>
<dbReference type="Gene3D" id="1.10.10.10">
    <property type="entry name" value="Winged helix-like DNA-binding domain superfamily/Winged helix DNA-binding domain"/>
    <property type="match status" value="1"/>
</dbReference>
<feature type="region of interest" description="Disordered" evidence="4">
    <location>
        <begin position="86"/>
        <end position="152"/>
    </location>
</feature>
<dbReference type="SUPFAM" id="SSF46785">
    <property type="entry name" value="Winged helix' DNA-binding domain"/>
    <property type="match status" value="1"/>
</dbReference>
<reference evidence="6" key="1">
    <citation type="submission" date="2018-08" db="EMBL/GenBank/DDBJ databases">
        <authorList>
            <person name="Rossello M."/>
        </authorList>
    </citation>
    <scope>NUCLEOTIDE SEQUENCE [LARGE SCALE GENOMIC DNA]</scope>
    <source>
        <strain evidence="6">cv. Chinese Spring</strain>
    </source>
</reference>
<evidence type="ECO:0000313" key="6">
    <source>
        <dbReference type="EnsemblPlants" id="TraesCS4B02G046400.1"/>
    </source>
</evidence>
<dbReference type="Gramene" id="TraesLDM4B03G02238460.1">
    <property type="protein sequence ID" value="TraesLDM4B03G02238460.1"/>
    <property type="gene ID" value="TraesLDM4B03G02238460"/>
</dbReference>
<comment type="subcellular location">
    <subcellularLocation>
        <location evidence="1">Nucleus</location>
    </subcellularLocation>
</comment>
<dbReference type="EnsemblPlants" id="TraesCS4B02G046400.1">
    <property type="protein sequence ID" value="TraesCS4B02G046400.1"/>
    <property type="gene ID" value="TraesCS4B02G046400"/>
</dbReference>
<evidence type="ECO:0000259" key="5">
    <source>
        <dbReference type="PROSITE" id="PS51504"/>
    </source>
</evidence>
<dbReference type="Gramene" id="TraesLAC4B03G02192330.1">
    <property type="protein sequence ID" value="TraesLAC4B03G02192330.1"/>
    <property type="gene ID" value="TraesLAC4B03G02192330"/>
</dbReference>
<dbReference type="SMART" id="SM00384">
    <property type="entry name" value="AT_hook"/>
    <property type="match status" value="3"/>
</dbReference>
<dbReference type="SMR" id="A0A3B6INS3"/>
<dbReference type="KEGG" id="taes:123090854"/>
<keyword evidence="3" id="KW-0539">Nucleus</keyword>
<sequence length="228" mass="23423">MATSSGDQSSPRAASDLAVPPSYPEMIVEAIASLREPNGSSQAAIARRIEAAHGAGGDLPPSHPALVAAHLSRMSAAAELVAVAGGKYALPPPPSSSLVEEEDMEAEVGEEDDESSDDAPLLLPPPPPAKRGRGRPPKVRPPGYYPVGAPAIIGAPPSDGLAVAVAVATAPRRRGRPPKPRDPDAPPKIPRPRGRPRKNPLPDGMAPVPRPGSAAAKPRPQFAEVGFV</sequence>
<dbReference type="InterPro" id="IPR036388">
    <property type="entry name" value="WH-like_DNA-bd_sf"/>
</dbReference>
<dbReference type="Gramene" id="TraesWEE_scaffold_004413_01G000300.1">
    <property type="protein sequence ID" value="TraesWEE_scaffold_004413_01G000300.1"/>
    <property type="gene ID" value="TraesWEE_scaffold_004413_01G000300"/>
</dbReference>
<dbReference type="Gramene" id="TraesSYM4B03G02264770.1">
    <property type="protein sequence ID" value="TraesSYM4B03G02264770.1"/>
    <property type="gene ID" value="TraesSYM4B03G02264770"/>
</dbReference>
<dbReference type="PRINTS" id="PR00929">
    <property type="entry name" value="ATHOOK"/>
</dbReference>
<evidence type="ECO:0000256" key="3">
    <source>
        <dbReference type="ARBA" id="ARBA00023242"/>
    </source>
</evidence>
<dbReference type="GO" id="GO:0031492">
    <property type="term" value="F:nucleosomal DNA binding"/>
    <property type="evidence" value="ECO:0000318"/>
    <property type="project" value="GO_Central"/>
</dbReference>
<feature type="compositionally biased region" description="Polar residues" evidence="4">
    <location>
        <begin position="1"/>
        <end position="12"/>
    </location>
</feature>
<gene>
    <name evidence="6" type="primary">LOC123090854</name>
</gene>
<dbReference type="PROSITE" id="PS51504">
    <property type="entry name" value="H15"/>
    <property type="match status" value="1"/>
</dbReference>
<proteinExistence type="predicted"/>
<dbReference type="AlphaFoldDB" id="A0A3B6INS3"/>
<dbReference type="GeneID" id="123090854"/>
<dbReference type="SMART" id="SM00526">
    <property type="entry name" value="H15"/>
    <property type="match status" value="1"/>
</dbReference>
<dbReference type="PANTHER" id="PTHR11467:SF29">
    <property type="entry name" value="OS03G0711600 PROTEIN"/>
    <property type="match status" value="1"/>
</dbReference>
<dbReference type="Gramene" id="TraesPARA_EIv1.0_1316510.1">
    <property type="protein sequence ID" value="TraesPARA_EIv1.0_1316510.1.CDS"/>
    <property type="gene ID" value="TraesPARA_EIv1.0_1316510"/>
</dbReference>
<dbReference type="Gramene" id="TraesCS4B02G046400.1">
    <property type="protein sequence ID" value="TraesCS4B02G046400.1"/>
    <property type="gene ID" value="TraesCS4B02G046400"/>
</dbReference>
<organism evidence="6">
    <name type="scientific">Triticum aestivum</name>
    <name type="common">Wheat</name>
    <dbReference type="NCBI Taxonomy" id="4565"/>
    <lineage>
        <taxon>Eukaryota</taxon>
        <taxon>Viridiplantae</taxon>
        <taxon>Streptophyta</taxon>
        <taxon>Embryophyta</taxon>
        <taxon>Tracheophyta</taxon>
        <taxon>Spermatophyta</taxon>
        <taxon>Magnoliopsida</taxon>
        <taxon>Liliopsida</taxon>
        <taxon>Poales</taxon>
        <taxon>Poaceae</taxon>
        <taxon>BOP clade</taxon>
        <taxon>Pooideae</taxon>
        <taxon>Triticodae</taxon>
        <taxon>Triticeae</taxon>
        <taxon>Triticinae</taxon>
        <taxon>Triticum</taxon>
    </lineage>
</organism>
<feature type="region of interest" description="Disordered" evidence="4">
    <location>
        <begin position="1"/>
        <end position="20"/>
    </location>
</feature>
<dbReference type="GO" id="GO:0003690">
    <property type="term" value="F:double-stranded DNA binding"/>
    <property type="evidence" value="ECO:0000318"/>
    <property type="project" value="GO_Central"/>
</dbReference>
<dbReference type="Gramene" id="TraesARI4B03G02275260.1">
    <property type="protein sequence ID" value="TraesARI4B03G02275260.1"/>
    <property type="gene ID" value="TraesARI4B03G02275260"/>
</dbReference>
<dbReference type="Gramene" id="TraesRN4B0100102800.1">
    <property type="protein sequence ID" value="TraesRN4B0100102800.1"/>
    <property type="gene ID" value="TraesRN4B0100102800"/>
</dbReference>
<dbReference type="PANTHER" id="PTHR11467">
    <property type="entry name" value="HISTONE H1"/>
    <property type="match status" value="1"/>
</dbReference>
<dbReference type="GO" id="GO:0030261">
    <property type="term" value="P:chromosome condensation"/>
    <property type="evidence" value="ECO:0000318"/>
    <property type="project" value="GO_Central"/>
</dbReference>
<dbReference type="Gramene" id="TraesCLE_scaffold_002146_01G000100.1">
    <property type="protein sequence ID" value="TraesCLE_scaffold_002146_01G000100.1"/>
    <property type="gene ID" value="TraesCLE_scaffold_002146_01G000100"/>
</dbReference>
<evidence type="ECO:0000256" key="1">
    <source>
        <dbReference type="ARBA" id="ARBA00004123"/>
    </source>
</evidence>
<accession>A0A3B6INS3</accession>
<dbReference type="Gramene" id="TraesCAD_scaffold_004301_01G000300.1">
    <property type="protein sequence ID" value="TraesCAD_scaffold_004301_01G000300.1"/>
    <property type="gene ID" value="TraesCAD_scaffold_004301_01G000300"/>
</dbReference>